<reference evidence="1 2" key="1">
    <citation type="submission" date="2016-10" db="EMBL/GenBank/DDBJ databases">
        <authorList>
            <person name="Varghese N."/>
            <person name="Submissions S."/>
        </authorList>
    </citation>
    <scope>NUCLEOTIDE SEQUENCE [LARGE SCALE GENOMIC DNA]</scope>
    <source>
        <strain evidence="1 2">LMG 22274</strain>
    </source>
</reference>
<proteinExistence type="predicted"/>
<evidence type="ECO:0000313" key="1">
    <source>
        <dbReference type="EMBL" id="SEJ33481.1"/>
    </source>
</evidence>
<sequence length="66" mass="7559">MFPSNPYSKGAVESAVQRLTFQNVRTFRTRPFHRNSRESTCLDSSLTYDQSVQTVENAIAETNRAF</sequence>
<dbReference type="AlphaFoldDB" id="A0AAQ1GDF3"/>
<organism evidence="1 2">
    <name type="scientific">Paraburkholderia tropica</name>
    <dbReference type="NCBI Taxonomy" id="92647"/>
    <lineage>
        <taxon>Bacteria</taxon>
        <taxon>Pseudomonadati</taxon>
        <taxon>Pseudomonadota</taxon>
        <taxon>Betaproteobacteria</taxon>
        <taxon>Burkholderiales</taxon>
        <taxon>Burkholderiaceae</taxon>
        <taxon>Paraburkholderia</taxon>
    </lineage>
</organism>
<name>A0AAQ1GDF3_9BURK</name>
<gene>
    <name evidence="1" type="ORF">SAMN05216550_10450</name>
</gene>
<dbReference type="EMBL" id="FNZM01000004">
    <property type="protein sequence ID" value="SEJ33481.1"/>
    <property type="molecule type" value="Genomic_DNA"/>
</dbReference>
<dbReference type="Proteomes" id="UP000183529">
    <property type="component" value="Unassembled WGS sequence"/>
</dbReference>
<accession>A0AAQ1GDF3</accession>
<protein>
    <submittedName>
        <fullName evidence="1">Uncharacterized protein</fullName>
    </submittedName>
</protein>
<evidence type="ECO:0000313" key="2">
    <source>
        <dbReference type="Proteomes" id="UP000183529"/>
    </source>
</evidence>
<comment type="caution">
    <text evidence="1">The sequence shown here is derived from an EMBL/GenBank/DDBJ whole genome shotgun (WGS) entry which is preliminary data.</text>
</comment>